<organism evidence="3 4">
    <name type="scientific">Nostocoides veronense</name>
    <dbReference type="NCBI Taxonomy" id="330836"/>
    <lineage>
        <taxon>Bacteria</taxon>
        <taxon>Bacillati</taxon>
        <taxon>Actinomycetota</taxon>
        <taxon>Actinomycetes</taxon>
        <taxon>Micrococcales</taxon>
        <taxon>Intrasporangiaceae</taxon>
        <taxon>Nostocoides</taxon>
    </lineage>
</organism>
<comment type="similarity">
    <text evidence="1">Belongs to the barstar family.</text>
</comment>
<proteinExistence type="inferred from homology"/>
<evidence type="ECO:0000313" key="3">
    <source>
        <dbReference type="EMBL" id="GAA1801292.1"/>
    </source>
</evidence>
<gene>
    <name evidence="3" type="ORF">GCM10009811_26250</name>
</gene>
<dbReference type="EMBL" id="BAAAPO010000042">
    <property type="protein sequence ID" value="GAA1801292.1"/>
    <property type="molecule type" value="Genomic_DNA"/>
</dbReference>
<dbReference type="Gene3D" id="3.30.370.10">
    <property type="entry name" value="Barstar-like"/>
    <property type="match status" value="1"/>
</dbReference>
<evidence type="ECO:0000313" key="4">
    <source>
        <dbReference type="Proteomes" id="UP001499938"/>
    </source>
</evidence>
<evidence type="ECO:0000256" key="1">
    <source>
        <dbReference type="ARBA" id="ARBA00006845"/>
    </source>
</evidence>
<keyword evidence="4" id="KW-1185">Reference proteome</keyword>
<dbReference type="InterPro" id="IPR035905">
    <property type="entry name" value="Barstar-like_sf"/>
</dbReference>
<accession>A0ABN2LWD3</accession>
<comment type="caution">
    <text evidence="3">The sequence shown here is derived from an EMBL/GenBank/DDBJ whole genome shotgun (WGS) entry which is preliminary data.</text>
</comment>
<name>A0ABN2LWD3_9MICO</name>
<evidence type="ECO:0000259" key="2">
    <source>
        <dbReference type="Pfam" id="PF01337"/>
    </source>
</evidence>
<protein>
    <recommendedName>
        <fullName evidence="2">Barstar (barnase inhibitor) domain-containing protein</fullName>
    </recommendedName>
</protein>
<reference evidence="3 4" key="1">
    <citation type="journal article" date="2019" name="Int. J. Syst. Evol. Microbiol.">
        <title>The Global Catalogue of Microorganisms (GCM) 10K type strain sequencing project: providing services to taxonomists for standard genome sequencing and annotation.</title>
        <authorList>
            <consortium name="The Broad Institute Genomics Platform"/>
            <consortium name="The Broad Institute Genome Sequencing Center for Infectious Disease"/>
            <person name="Wu L."/>
            <person name="Ma J."/>
        </authorList>
    </citation>
    <scope>NUCLEOTIDE SEQUENCE [LARGE SCALE GENOMIC DNA]</scope>
    <source>
        <strain evidence="3 4">JCM 15592</strain>
    </source>
</reference>
<sequence>MDDPIRFVGSQANIVALVRDAYAAGRTVSVVPAGRDKVESLAFFAEILDFPAYVGHNLDALFDALRDRVQRSPHEWELIWDATVELRANDPAAYDGIVTVLRDLAAEAPTMHATVVSR</sequence>
<dbReference type="RefSeq" id="WP_344086189.1">
    <property type="nucleotide sequence ID" value="NZ_BAAAPO010000042.1"/>
</dbReference>
<feature type="domain" description="Barstar (barnase inhibitor)" evidence="2">
    <location>
        <begin position="35"/>
        <end position="107"/>
    </location>
</feature>
<dbReference type="Proteomes" id="UP001499938">
    <property type="component" value="Unassembled WGS sequence"/>
</dbReference>
<dbReference type="SUPFAM" id="SSF52038">
    <property type="entry name" value="Barstar-related"/>
    <property type="match status" value="1"/>
</dbReference>
<dbReference type="Pfam" id="PF01337">
    <property type="entry name" value="Barstar"/>
    <property type="match status" value="1"/>
</dbReference>
<dbReference type="InterPro" id="IPR000468">
    <property type="entry name" value="Barstar"/>
</dbReference>